<dbReference type="EMBL" id="VZBT01000098">
    <property type="protein sequence ID" value="MQO04973.1"/>
    <property type="molecule type" value="Genomic_DNA"/>
</dbReference>
<evidence type="ECO:0000313" key="4">
    <source>
        <dbReference type="Proteomes" id="UP001209476"/>
    </source>
</evidence>
<reference evidence="1" key="2">
    <citation type="submission" date="2022-11" db="EMBL/GenBank/DDBJ databases">
        <title>Genomic repertoires linked with pathogenic potency of arthritogenic Prevotella copri isolated from the gut of rheumatoid arthritis patients.</title>
        <authorList>
            <person name="Nii T."/>
            <person name="Maeda Y."/>
            <person name="Motooka D."/>
            <person name="Naito M."/>
            <person name="Matsumoto Y."/>
            <person name="Ogawa T."/>
            <person name="Oguro-Igashira E."/>
            <person name="Kishikawa T."/>
            <person name="Yamashita M."/>
            <person name="Koizumi S."/>
            <person name="Kurakawa T."/>
            <person name="Okumura R."/>
            <person name="Kayama H."/>
            <person name="Murakami M."/>
            <person name="Sakaguchi T."/>
            <person name="Das B."/>
            <person name="Nakamura S."/>
            <person name="Okada Y."/>
            <person name="Kumanogoh A."/>
            <person name="Takeda K."/>
        </authorList>
    </citation>
    <scope>NUCLEOTIDE SEQUENCE</scope>
    <source>
        <strain evidence="1">RA-N001-16</strain>
    </source>
</reference>
<organism evidence="1 4">
    <name type="scientific">Segatella copri</name>
    <dbReference type="NCBI Taxonomy" id="165179"/>
    <lineage>
        <taxon>Bacteria</taxon>
        <taxon>Pseudomonadati</taxon>
        <taxon>Bacteroidota</taxon>
        <taxon>Bacteroidia</taxon>
        <taxon>Bacteroidales</taxon>
        <taxon>Prevotellaceae</taxon>
        <taxon>Segatella</taxon>
    </lineage>
</organism>
<dbReference type="Proteomes" id="UP000390763">
    <property type="component" value="Unassembled WGS sequence"/>
</dbReference>
<reference evidence="2" key="3">
    <citation type="submission" date="2023-10" db="EMBL/GenBank/DDBJ databases">
        <title>Distinct polysaccharide growth profiles of human intestinal Prevotella copri isolates.</title>
        <authorList>
            <person name="Fehlner-Peach H."/>
            <person name="Magnabosco C."/>
            <person name="Raghavan V."/>
            <person name="Scher J.U."/>
            <person name="Tett A."/>
            <person name="Cox L.M."/>
            <person name="Gottsegen C."/>
            <person name="Watters A."/>
            <person name="Wiltshire- Gordon J.D."/>
            <person name="Segata N."/>
            <person name="Bonneau R."/>
            <person name="Littman D.R."/>
        </authorList>
    </citation>
    <scope>NUCLEOTIDE SEQUENCE</scope>
    <source>
        <strain evidence="2">IAK279</strain>
    </source>
</reference>
<reference evidence="3" key="1">
    <citation type="submission" date="2019-09" db="EMBL/GenBank/DDBJ databases">
        <title>Distinct polysaccharide growth profiles of human intestinal Prevotella copri isolates.</title>
        <authorList>
            <person name="Fehlner-Peach H."/>
            <person name="Magnabosco C."/>
            <person name="Raghavan V."/>
            <person name="Scher J.U."/>
            <person name="Tett A."/>
            <person name="Cox L.M."/>
            <person name="Gottsegen C."/>
            <person name="Watters A."/>
            <person name="Wiltshire- Gordon J.D."/>
            <person name="Segata N."/>
            <person name="Bonneau R."/>
            <person name="Littman D.R."/>
        </authorList>
    </citation>
    <scope>NUCLEOTIDE SEQUENCE [LARGE SCALE GENOMIC DNA]</scope>
    <source>
        <strain evidence="3">iAK279</strain>
    </source>
</reference>
<dbReference type="EMBL" id="JAPDUM010000002">
    <property type="protein sequence ID" value="MCW4166040.1"/>
    <property type="molecule type" value="Genomic_DNA"/>
</dbReference>
<name>A0AA43UP05_9BACT</name>
<dbReference type="RefSeq" id="WP_153087157.1">
    <property type="nucleotide sequence ID" value="NZ_JAPDUL010000003.1"/>
</dbReference>
<protein>
    <submittedName>
        <fullName evidence="1">Uncharacterized protein</fullName>
    </submittedName>
</protein>
<comment type="caution">
    <text evidence="1">The sequence shown here is derived from an EMBL/GenBank/DDBJ whole genome shotgun (WGS) entry which is preliminary data.</text>
</comment>
<evidence type="ECO:0000313" key="2">
    <source>
        <dbReference type="EMBL" id="MQO04973.1"/>
    </source>
</evidence>
<gene>
    <name evidence="2" type="ORF">F7D62_12910</name>
    <name evidence="1" type="ORF">ONS98_12650</name>
</gene>
<evidence type="ECO:0000313" key="1">
    <source>
        <dbReference type="EMBL" id="MCW4166040.1"/>
    </source>
</evidence>
<proteinExistence type="predicted"/>
<sequence length="316" mass="35926">MIIHLEKEQLKQARRDLLRDDVYIIFVDALRQYHQEGYTTLAPAELYLSAKYFVGDVLQLPDIIEGIADEMDDIMDEADNKDEAMLIMMVATGVFCAVGKKYKGGDADAVIRIIYDRWVDHPLFLPMLDICAKKEQEKWLKGKKTNLLTCELESMKTDGTTEAEASDFLHPFLQQVCEYSDDTIEKVLNPLRDLNEQYSGKFDKEVILLKRKLGVGCKVMPLSAGSFVIEEKNASSIISKIQEFQKGKKKPKDLAMPVRAAMDAGVIRRPSFVEYEAVAVLADISKTSFESYTNPVLKPYDDAAFWDMVNTFRHIV</sequence>
<accession>A0AA43UP05</accession>
<evidence type="ECO:0000313" key="3">
    <source>
        <dbReference type="Proteomes" id="UP000390763"/>
    </source>
</evidence>
<dbReference type="Proteomes" id="UP001209476">
    <property type="component" value="Unassembled WGS sequence"/>
</dbReference>
<dbReference type="AlphaFoldDB" id="A0AA43UP05"/>